<accession>A0ABS9CPW3</accession>
<proteinExistence type="predicted"/>
<evidence type="ECO:0000313" key="5">
    <source>
        <dbReference type="Proteomes" id="UP001299220"/>
    </source>
</evidence>
<gene>
    <name evidence="4" type="ORF">JQM67_08665</name>
</gene>
<dbReference type="Proteomes" id="UP001299220">
    <property type="component" value="Unassembled WGS sequence"/>
</dbReference>
<keyword evidence="1" id="KW-0808">Transferase</keyword>
<dbReference type="CDD" id="cd04301">
    <property type="entry name" value="NAT_SF"/>
    <property type="match status" value="1"/>
</dbReference>
<dbReference type="PANTHER" id="PTHR43877:SF2">
    <property type="entry name" value="AMINOALKYLPHOSPHONATE N-ACETYLTRANSFERASE-RELATED"/>
    <property type="match status" value="1"/>
</dbReference>
<evidence type="ECO:0000256" key="1">
    <source>
        <dbReference type="ARBA" id="ARBA00022679"/>
    </source>
</evidence>
<dbReference type="InterPro" id="IPR016181">
    <property type="entry name" value="Acyl_CoA_acyltransferase"/>
</dbReference>
<reference evidence="4 5" key="1">
    <citation type="submission" date="2020-12" db="EMBL/GenBank/DDBJ databases">
        <title>Whole genome sequences of gut porcine anaerobes.</title>
        <authorList>
            <person name="Kubasova T."/>
            <person name="Jahodarova E."/>
            <person name="Rychlik I."/>
        </authorList>
    </citation>
    <scope>NUCLEOTIDE SEQUENCE [LARGE SCALE GENOMIC DNA]</scope>
    <source>
        <strain evidence="4 5">An867</strain>
    </source>
</reference>
<dbReference type="Pfam" id="PF00583">
    <property type="entry name" value="Acetyltransf_1"/>
    <property type="match status" value="1"/>
</dbReference>
<feature type="domain" description="N-acetyltransferase" evidence="3">
    <location>
        <begin position="1"/>
        <end position="159"/>
    </location>
</feature>
<keyword evidence="5" id="KW-1185">Reference proteome</keyword>
<dbReference type="EMBL" id="JAFBIT010000002">
    <property type="protein sequence ID" value="MCF2652673.1"/>
    <property type="molecule type" value="Genomic_DNA"/>
</dbReference>
<dbReference type="RefSeq" id="WP_235323706.1">
    <property type="nucleotide sequence ID" value="NZ_JAFBIT010000002.1"/>
</dbReference>
<dbReference type="Gene3D" id="3.40.630.30">
    <property type="match status" value="1"/>
</dbReference>
<evidence type="ECO:0000256" key="2">
    <source>
        <dbReference type="ARBA" id="ARBA00023315"/>
    </source>
</evidence>
<protein>
    <submittedName>
        <fullName evidence="4">GNAT family N-acetyltransferase</fullName>
    </submittedName>
</protein>
<comment type="caution">
    <text evidence="4">The sequence shown here is derived from an EMBL/GenBank/DDBJ whole genome shotgun (WGS) entry which is preliminary data.</text>
</comment>
<dbReference type="InterPro" id="IPR050832">
    <property type="entry name" value="Bact_Acetyltransf"/>
</dbReference>
<keyword evidence="2" id="KW-0012">Acyltransferase</keyword>
<evidence type="ECO:0000313" key="4">
    <source>
        <dbReference type="EMBL" id="MCF2652673.1"/>
    </source>
</evidence>
<dbReference type="PANTHER" id="PTHR43877">
    <property type="entry name" value="AMINOALKYLPHOSPHONATE N-ACETYLTRANSFERASE-RELATED-RELATED"/>
    <property type="match status" value="1"/>
</dbReference>
<evidence type="ECO:0000259" key="3">
    <source>
        <dbReference type="PROSITE" id="PS51186"/>
    </source>
</evidence>
<dbReference type="SUPFAM" id="SSF55729">
    <property type="entry name" value="Acyl-CoA N-acyltransferases (Nat)"/>
    <property type="match status" value="1"/>
</dbReference>
<name>A0ABS9CPW3_9FIRM</name>
<organism evidence="4 5">
    <name type="scientific">Anaeromassilibacillus senegalensis</name>
    <dbReference type="NCBI Taxonomy" id="1673717"/>
    <lineage>
        <taxon>Bacteria</taxon>
        <taxon>Bacillati</taxon>
        <taxon>Bacillota</taxon>
        <taxon>Clostridia</taxon>
        <taxon>Eubacteriales</taxon>
        <taxon>Acutalibacteraceae</taxon>
        <taxon>Anaeromassilibacillus</taxon>
    </lineage>
</organism>
<sequence>MKIQKATPADTDGVLCLIQDRIRWMDEQGLAQWNKFDYLEVFPPAYFLESIEDGNVYVAVEDGKIIGAVVLPETDAFWSDDTPALYIHHLVGARDARGVGRALLDFAECLARSRNIHVLRLDCQSTNSGLNDYYARLGFEPKGFCADGPYTGIKREKRL</sequence>
<dbReference type="InterPro" id="IPR000182">
    <property type="entry name" value="GNAT_dom"/>
</dbReference>
<dbReference type="PROSITE" id="PS51186">
    <property type="entry name" value="GNAT"/>
    <property type="match status" value="1"/>
</dbReference>